<evidence type="ECO:0000313" key="1">
    <source>
        <dbReference type="EMBL" id="KYN42048.1"/>
    </source>
</evidence>
<proteinExistence type="predicted"/>
<dbReference type="AlphaFoldDB" id="A0A151JZC6"/>
<gene>
    <name evidence="1" type="ORF">ALC56_03517</name>
</gene>
<dbReference type="EMBL" id="KQ981383">
    <property type="protein sequence ID" value="KYN42048.1"/>
    <property type="molecule type" value="Genomic_DNA"/>
</dbReference>
<keyword evidence="2" id="KW-1185">Reference proteome</keyword>
<name>A0A151JZC6_9HYME</name>
<organism evidence="1 2">
    <name type="scientific">Trachymyrmex septentrionalis</name>
    <dbReference type="NCBI Taxonomy" id="34720"/>
    <lineage>
        <taxon>Eukaryota</taxon>
        <taxon>Metazoa</taxon>
        <taxon>Ecdysozoa</taxon>
        <taxon>Arthropoda</taxon>
        <taxon>Hexapoda</taxon>
        <taxon>Insecta</taxon>
        <taxon>Pterygota</taxon>
        <taxon>Neoptera</taxon>
        <taxon>Endopterygota</taxon>
        <taxon>Hymenoptera</taxon>
        <taxon>Apocrita</taxon>
        <taxon>Aculeata</taxon>
        <taxon>Formicoidea</taxon>
        <taxon>Formicidae</taxon>
        <taxon>Myrmicinae</taxon>
        <taxon>Trachymyrmex</taxon>
    </lineage>
</organism>
<sequence length="122" mass="13720">MDARQVILEERFVRLEGEVRTDPATFTDGSHALPDGLSASFERIINEQRNYELIIFDLPKVPSKNCTETIIRVSSFLDALMSSSELVRAFRISGRNSSLSPLIVKFTTIARRNELIASSSEE</sequence>
<protein>
    <submittedName>
        <fullName evidence="1">Uncharacterized protein</fullName>
    </submittedName>
</protein>
<evidence type="ECO:0000313" key="2">
    <source>
        <dbReference type="Proteomes" id="UP000078541"/>
    </source>
</evidence>
<reference evidence="1 2" key="1">
    <citation type="submission" date="2016-03" db="EMBL/GenBank/DDBJ databases">
        <title>Trachymyrmex septentrionalis WGS genome.</title>
        <authorList>
            <person name="Nygaard S."/>
            <person name="Hu H."/>
            <person name="Boomsma J."/>
            <person name="Zhang G."/>
        </authorList>
    </citation>
    <scope>NUCLEOTIDE SEQUENCE [LARGE SCALE GENOMIC DNA]</scope>
    <source>
        <strain evidence="1">Tsep2-gDNA-1</strain>
        <tissue evidence="1">Whole body</tissue>
    </source>
</reference>
<dbReference type="Proteomes" id="UP000078541">
    <property type="component" value="Unassembled WGS sequence"/>
</dbReference>
<accession>A0A151JZC6</accession>